<comment type="caution">
    <text evidence="1">The sequence shown here is derived from an EMBL/GenBank/DDBJ whole genome shotgun (WGS) entry which is preliminary data.</text>
</comment>
<protein>
    <submittedName>
        <fullName evidence="1">Uncharacterized protein</fullName>
    </submittedName>
</protein>
<dbReference type="SUPFAM" id="SSF52047">
    <property type="entry name" value="RNI-like"/>
    <property type="match status" value="1"/>
</dbReference>
<dbReference type="OrthoDB" id="421951at2759"/>
<dbReference type="PANTHER" id="PTHR46137:SF3">
    <property type="entry name" value="OS05G0310600 PROTEIN"/>
    <property type="match status" value="1"/>
</dbReference>
<reference evidence="1 2" key="1">
    <citation type="submission" date="2016-02" db="EMBL/GenBank/DDBJ databases">
        <title>Genome analysis of coral dinoflagellate symbionts highlights evolutionary adaptations to a symbiotic lifestyle.</title>
        <authorList>
            <person name="Aranda M."/>
            <person name="Li Y."/>
            <person name="Liew Y.J."/>
            <person name="Baumgarten S."/>
            <person name="Simakov O."/>
            <person name="Wilson M."/>
            <person name="Piel J."/>
            <person name="Ashoor H."/>
            <person name="Bougouffa S."/>
            <person name="Bajic V.B."/>
            <person name="Ryu T."/>
            <person name="Ravasi T."/>
            <person name="Bayer T."/>
            <person name="Micklem G."/>
            <person name="Kim H."/>
            <person name="Bhak J."/>
            <person name="Lajeunesse T.C."/>
            <person name="Voolstra C.R."/>
        </authorList>
    </citation>
    <scope>NUCLEOTIDE SEQUENCE [LARGE SCALE GENOMIC DNA]</scope>
    <source>
        <strain evidence="1 2">CCMP2467</strain>
    </source>
</reference>
<dbReference type="Proteomes" id="UP000186817">
    <property type="component" value="Unassembled WGS sequence"/>
</dbReference>
<name>A0A1Q9F7E3_SYMMI</name>
<evidence type="ECO:0000313" key="2">
    <source>
        <dbReference type="Proteomes" id="UP000186817"/>
    </source>
</evidence>
<keyword evidence="2" id="KW-1185">Reference proteome</keyword>
<dbReference type="Gene3D" id="3.90.1720.10">
    <property type="entry name" value="endopeptidase domain like (from Nostoc punctiforme)"/>
    <property type="match status" value="1"/>
</dbReference>
<dbReference type="InterPro" id="IPR032675">
    <property type="entry name" value="LRR_dom_sf"/>
</dbReference>
<gene>
    <name evidence="1" type="ORF">AK812_SmicGene24</name>
</gene>
<dbReference type="PANTHER" id="PTHR46137">
    <property type="entry name" value="OS05G0310600 PROTEIN"/>
    <property type="match status" value="1"/>
</dbReference>
<dbReference type="AlphaFoldDB" id="A0A1Q9F7E3"/>
<dbReference type="EMBL" id="LSRX01000001">
    <property type="protein sequence ID" value="OLQ15600.1"/>
    <property type="molecule type" value="Genomic_DNA"/>
</dbReference>
<dbReference type="Gene3D" id="3.80.10.10">
    <property type="entry name" value="Ribonuclease Inhibitor"/>
    <property type="match status" value="2"/>
</dbReference>
<organism evidence="1 2">
    <name type="scientific">Symbiodinium microadriaticum</name>
    <name type="common">Dinoflagellate</name>
    <name type="synonym">Zooxanthella microadriatica</name>
    <dbReference type="NCBI Taxonomy" id="2951"/>
    <lineage>
        <taxon>Eukaryota</taxon>
        <taxon>Sar</taxon>
        <taxon>Alveolata</taxon>
        <taxon>Dinophyceae</taxon>
        <taxon>Suessiales</taxon>
        <taxon>Symbiodiniaceae</taxon>
        <taxon>Symbiodinium</taxon>
    </lineage>
</organism>
<proteinExistence type="predicted"/>
<sequence>MSPLDWASLGVVACRDGTSAMMDAAGIHGICKARLLAGDHIYAWKLGWTYNLHGIVVHTQPCSKDCVHDTLNCCAVVRFKPPAAEPGRIEVCSLAAFAQGREVHRCQYGSSHGQFLLYRSGTCSTQAEDPRPLTVLRALSVVALGEDGGNEVEYNLLVKNSELLARWCKLGEASGVRRFLSAETARSLQTSHGRFIRLGLAATVATAGTTVIAKSALSTGAGAAALADAAVIGSSTALSLRSAFRQLAVDALRTPTRAQETLRLARGAAQRTGLAQTLFPSVQGLGPEEHFEVQRHVLGSFVNAWLSELPASTPAGLHLDSAVSYRNLTEILVDVLEAGSPRDTQQCAELVQIFFDTFNQEAARGHAGHQTWEEIVQAALSWKDVADSELFIAVHVFSMLSWAPMCAFRACHSVTANVFELWAGQPQQHVALSWVRVPINRQSDCLRFLGQHCRNARQLTICDTTRFGERQLLRLVCGMRLLESLEVDASSFGGDFPEPQRLLDRLAKYCPRLQHLALSFRPENPSCRTSLELRALAWLGRRLLTLDLGAVAIRVWGGTRTIAACCPLLQRLCAQLCQQSDPRDAVDPVDIARGCSDIQDLDLAPVDWGNKIVEDFTTQAPGLRRLVLRHVALDATAALLAPLVALGRASQVGGLVNLHLALHARSDTGRALFWLEAISKLKQLRSLCLDYAAPLTLKDILTSLTSSSDGHCSLMSLTVHGCHGVDDDALKHLAARAPKLEQVRLFPDSWRQVGSVTYGLRVLVEQLALRSLALSSLSPLDGNQDEGQRP</sequence>
<accession>A0A1Q9F7E3</accession>
<evidence type="ECO:0000313" key="1">
    <source>
        <dbReference type="EMBL" id="OLQ15600.1"/>
    </source>
</evidence>